<reference evidence="2" key="1">
    <citation type="submission" date="2018-06" db="EMBL/GenBank/DDBJ databases">
        <authorList>
            <person name="Zhirakovskaya E."/>
        </authorList>
    </citation>
    <scope>NUCLEOTIDE SEQUENCE</scope>
</reference>
<proteinExistence type="predicted"/>
<accession>A0A3B1CHS4</accession>
<dbReference type="SUPFAM" id="SSF49265">
    <property type="entry name" value="Fibronectin type III"/>
    <property type="match status" value="1"/>
</dbReference>
<dbReference type="EMBL" id="UOGD01000098">
    <property type="protein sequence ID" value="VAX18315.1"/>
    <property type="molecule type" value="Genomic_DNA"/>
</dbReference>
<sequence>MQKHLILFLSFLILYGCSTTSTNNQIPEENSIEELKGAFENLEMPFYIPPSTKVDSIDVNDSTMSLKIFTNKRFSYRPFRENDINDIYNDIRNFLGPKYYNYDVQILTMGYPLREMIPNYYRSSVNEYDFSRIPDSKIVRPKPVVTNIDKGFTPSKGMFGKNIALWHSHGWYYNLEKDRWMWQRARLFETVEDLGPLAYTVPYLIPMLENAGANVFVPRERDVQTNEVVIDNDGSTSGDYTEFGSWYNGSSEGFAYGTPPYADNLNPFTQGTYRYAITSKSNLASIDYVPEFPESGEYAVYISYHHSDENAEDAHYYVYHTGGVTEFTVNQKIGGETWIYLGTFQFDKGKNPAIGKVKVTNENEEVGRIVTADAIRFGGGMGIVERNGTTSGRPKYVEGARYYLQYAGMPDTLVYSLNDNENDYKDDYQCRGEWVDYLVGDPFGPNLNRTVKGLGIPIDISLAFHTDAGITTNDTVIGTLGIYSLKDFYEDEVFPDQMSRLANRDLTDIMQSQIVDDIRAKYDPSWRRRYLMEANYSESTRPNVPSVLLELLSHQNFIDVQFMNDPQYRFDVSRSIYKAMLKFLSVQYGFEYVVQPLPVTHLATSLSEEGTVTVNWEPQVDPLEVTALPTKYKLYSKVGEGGFDNGTVVDSNSITLNGIKPGEIYSYKVAALNEGGESFPSEVLSVCWMNNDKPTALIINGFDRISLPSVVESEEFSGFVDIIDEGVPYKYDIGYVGEQHEYDTTTKWLTDDIPGFGASYADMETKVVAGNTFDYSYIHGEALKENGYSFISVSDETVFDSSVNLVKYKFIDLILGEEKETHWQRQYADSLWGTRFKTFPKAFQSEIKNYLDSGGNLFVSGAYIGSDLFLKKDSTDIKFAEEVLHYKLASDHAVRSGNVISVRDIPSFNDLSIIFNTKFDKKLYKVEAPDAIGSKNGSETLLRYSENFYSAGVGYKKEYGVIAFGFPFETIIDHAERIKLMKSITEYLQIDRK</sequence>
<protein>
    <submittedName>
        <fullName evidence="2">Xanthan lyase</fullName>
    </submittedName>
</protein>
<dbReference type="PROSITE" id="PS50853">
    <property type="entry name" value="FN3"/>
    <property type="match status" value="1"/>
</dbReference>
<dbReference type="Gene3D" id="3.40.630.40">
    <property type="entry name" value="Zn-dependent exopeptidases"/>
    <property type="match status" value="1"/>
</dbReference>
<dbReference type="PROSITE" id="PS51257">
    <property type="entry name" value="PROKAR_LIPOPROTEIN"/>
    <property type="match status" value="1"/>
</dbReference>
<dbReference type="InterPro" id="IPR036116">
    <property type="entry name" value="FN3_sf"/>
</dbReference>
<evidence type="ECO:0000313" key="2">
    <source>
        <dbReference type="EMBL" id="VAX18315.1"/>
    </source>
</evidence>
<dbReference type="InterPro" id="IPR003961">
    <property type="entry name" value="FN3_dom"/>
</dbReference>
<organism evidence="2">
    <name type="scientific">hydrothermal vent metagenome</name>
    <dbReference type="NCBI Taxonomy" id="652676"/>
    <lineage>
        <taxon>unclassified sequences</taxon>
        <taxon>metagenomes</taxon>
        <taxon>ecological metagenomes</taxon>
    </lineage>
</organism>
<dbReference type="CDD" id="cd00063">
    <property type="entry name" value="FN3"/>
    <property type="match status" value="1"/>
</dbReference>
<dbReference type="SUPFAM" id="SSF53187">
    <property type="entry name" value="Zn-dependent exopeptidases"/>
    <property type="match status" value="1"/>
</dbReference>
<feature type="domain" description="Fibronectin type-III" evidence="1">
    <location>
        <begin position="595"/>
        <end position="692"/>
    </location>
</feature>
<dbReference type="SMART" id="SM00060">
    <property type="entry name" value="FN3"/>
    <property type="match status" value="1"/>
</dbReference>
<dbReference type="InterPro" id="IPR013783">
    <property type="entry name" value="Ig-like_fold"/>
</dbReference>
<dbReference type="GO" id="GO:0016829">
    <property type="term" value="F:lyase activity"/>
    <property type="evidence" value="ECO:0007669"/>
    <property type="project" value="UniProtKB-KW"/>
</dbReference>
<gene>
    <name evidence="2" type="ORF">MNBD_IGNAVI01-2592</name>
</gene>
<dbReference type="AlphaFoldDB" id="A0A3B1CHS4"/>
<name>A0A3B1CHS4_9ZZZZ</name>
<dbReference type="Gene3D" id="2.60.40.10">
    <property type="entry name" value="Immunoglobulins"/>
    <property type="match status" value="1"/>
</dbReference>
<dbReference type="Pfam" id="PF25275">
    <property type="entry name" value="Golvesin_C"/>
    <property type="match status" value="1"/>
</dbReference>
<dbReference type="InterPro" id="IPR033803">
    <property type="entry name" value="CBD-like_Golvesin-Xly"/>
</dbReference>
<dbReference type="Pfam" id="PF00041">
    <property type="entry name" value="fn3"/>
    <property type="match status" value="1"/>
</dbReference>
<keyword evidence="2" id="KW-0456">Lyase</keyword>
<evidence type="ECO:0000259" key="1">
    <source>
        <dbReference type="PROSITE" id="PS50853"/>
    </source>
</evidence>